<evidence type="ECO:0000313" key="3">
    <source>
        <dbReference type="Proteomes" id="UP000246702"/>
    </source>
</evidence>
<dbReference type="EMBL" id="MSFK01000030">
    <property type="protein sequence ID" value="PWY74532.1"/>
    <property type="molecule type" value="Genomic_DNA"/>
</dbReference>
<accession>A0A317VNV3</accession>
<gene>
    <name evidence="2" type="ORF">BO94DRAFT_228732</name>
</gene>
<feature type="transmembrane region" description="Helical" evidence="1">
    <location>
        <begin position="66"/>
        <end position="87"/>
    </location>
</feature>
<dbReference type="Proteomes" id="UP000246702">
    <property type="component" value="Unassembled WGS sequence"/>
</dbReference>
<sequence length="162" mass="16835">MGVVEALGLVEGGSDAHFLSDTRAAMGIAGAGNGRMAGNTLLPGDPAREATDEIITIIMPMPTATVISPVTILMSRLVLVLLLLVVVRIDQQCLNQPTRKGGIRRIRGSRAVSRTAAASSNNQSSMDRRSDAGGVDGLIIAAPRSDCVQIRRTVDGATMLAG</sequence>
<protein>
    <submittedName>
        <fullName evidence="2">Uncharacterized protein</fullName>
    </submittedName>
</protein>
<dbReference type="RefSeq" id="XP_025463725.1">
    <property type="nucleotide sequence ID" value="XM_025606289.1"/>
</dbReference>
<reference evidence="2 3" key="1">
    <citation type="submission" date="2016-12" db="EMBL/GenBank/DDBJ databases">
        <title>The genomes of Aspergillus section Nigri reveals drivers in fungal speciation.</title>
        <authorList>
            <consortium name="DOE Joint Genome Institute"/>
            <person name="Vesth T.C."/>
            <person name="Nybo J."/>
            <person name="Theobald S."/>
            <person name="Brandl J."/>
            <person name="Frisvad J.C."/>
            <person name="Nielsen K.F."/>
            <person name="Lyhne E.K."/>
            <person name="Kogle M.E."/>
            <person name="Kuo A."/>
            <person name="Riley R."/>
            <person name="Clum A."/>
            <person name="Nolan M."/>
            <person name="Lipzen A."/>
            <person name="Salamov A."/>
            <person name="Henrissat B."/>
            <person name="Wiebenga A."/>
            <person name="De Vries R.P."/>
            <person name="Grigoriev I.V."/>
            <person name="Mortensen U.H."/>
            <person name="Andersen M.R."/>
            <person name="Baker S.E."/>
        </authorList>
    </citation>
    <scope>NUCLEOTIDE SEQUENCE [LARGE SCALE GENOMIC DNA]</scope>
    <source>
        <strain evidence="2 3">CBS 115572</strain>
    </source>
</reference>
<name>A0A317VNV3_9EURO</name>
<keyword evidence="1" id="KW-0472">Membrane</keyword>
<organism evidence="2 3">
    <name type="scientific">Aspergillus sclerotioniger CBS 115572</name>
    <dbReference type="NCBI Taxonomy" id="1450535"/>
    <lineage>
        <taxon>Eukaryota</taxon>
        <taxon>Fungi</taxon>
        <taxon>Dikarya</taxon>
        <taxon>Ascomycota</taxon>
        <taxon>Pezizomycotina</taxon>
        <taxon>Eurotiomycetes</taxon>
        <taxon>Eurotiomycetidae</taxon>
        <taxon>Eurotiales</taxon>
        <taxon>Aspergillaceae</taxon>
        <taxon>Aspergillus</taxon>
        <taxon>Aspergillus subgen. Circumdati</taxon>
    </lineage>
</organism>
<evidence type="ECO:0000313" key="2">
    <source>
        <dbReference type="EMBL" id="PWY74532.1"/>
    </source>
</evidence>
<proteinExistence type="predicted"/>
<keyword evidence="1" id="KW-0812">Transmembrane</keyword>
<keyword evidence="1" id="KW-1133">Transmembrane helix</keyword>
<evidence type="ECO:0000256" key="1">
    <source>
        <dbReference type="SAM" id="Phobius"/>
    </source>
</evidence>
<keyword evidence="3" id="KW-1185">Reference proteome</keyword>
<dbReference type="AlphaFoldDB" id="A0A317VNV3"/>
<dbReference type="GeneID" id="37108432"/>
<comment type="caution">
    <text evidence="2">The sequence shown here is derived from an EMBL/GenBank/DDBJ whole genome shotgun (WGS) entry which is preliminary data.</text>
</comment>